<protein>
    <submittedName>
        <fullName evidence="1">Uncharacterized protein</fullName>
    </submittedName>
</protein>
<keyword evidence="2" id="KW-1185">Reference proteome</keyword>
<dbReference type="VEuPathDB" id="FungiDB:RO3G_09977"/>
<proteinExistence type="predicted"/>
<sequence>MSISLECIIMKDTKAIELSELEVYSDTVDVDHHNQHHCGYVQRTHCALILSEVTNLNRWMGDE</sequence>
<gene>
    <name evidence="1" type="ORF">RO3G_09977</name>
</gene>
<dbReference type="RefSeq" id="XP_067520663.1">
    <property type="nucleotide sequence ID" value="XM_067664562.1"/>
</dbReference>
<dbReference type="AlphaFoldDB" id="I1C9Y7"/>
<evidence type="ECO:0000313" key="2">
    <source>
        <dbReference type="Proteomes" id="UP000009138"/>
    </source>
</evidence>
<dbReference type="InParanoid" id="I1C9Y7"/>
<evidence type="ECO:0000313" key="1">
    <source>
        <dbReference type="EMBL" id="EIE85267.1"/>
    </source>
</evidence>
<dbReference type="EMBL" id="CH476738">
    <property type="protein sequence ID" value="EIE85267.1"/>
    <property type="molecule type" value="Genomic_DNA"/>
</dbReference>
<dbReference type="Proteomes" id="UP000009138">
    <property type="component" value="Unassembled WGS sequence"/>
</dbReference>
<dbReference type="GeneID" id="93616943"/>
<accession>I1C9Y7</accession>
<organism evidence="1 2">
    <name type="scientific">Rhizopus delemar (strain RA 99-880 / ATCC MYA-4621 / FGSC 9543 / NRRL 43880)</name>
    <name type="common">Mucormycosis agent</name>
    <name type="synonym">Rhizopus arrhizus var. delemar</name>
    <dbReference type="NCBI Taxonomy" id="246409"/>
    <lineage>
        <taxon>Eukaryota</taxon>
        <taxon>Fungi</taxon>
        <taxon>Fungi incertae sedis</taxon>
        <taxon>Mucoromycota</taxon>
        <taxon>Mucoromycotina</taxon>
        <taxon>Mucoromycetes</taxon>
        <taxon>Mucorales</taxon>
        <taxon>Mucorineae</taxon>
        <taxon>Rhizopodaceae</taxon>
        <taxon>Rhizopus</taxon>
    </lineage>
</organism>
<name>I1C9Y7_RHIO9</name>
<reference evidence="1 2" key="1">
    <citation type="journal article" date="2009" name="PLoS Genet.">
        <title>Genomic analysis of the basal lineage fungus Rhizopus oryzae reveals a whole-genome duplication.</title>
        <authorList>
            <person name="Ma L.-J."/>
            <person name="Ibrahim A.S."/>
            <person name="Skory C."/>
            <person name="Grabherr M.G."/>
            <person name="Burger G."/>
            <person name="Butler M."/>
            <person name="Elias M."/>
            <person name="Idnurm A."/>
            <person name="Lang B.F."/>
            <person name="Sone T."/>
            <person name="Abe A."/>
            <person name="Calvo S.E."/>
            <person name="Corrochano L.M."/>
            <person name="Engels R."/>
            <person name="Fu J."/>
            <person name="Hansberg W."/>
            <person name="Kim J.-M."/>
            <person name="Kodira C.D."/>
            <person name="Koehrsen M.J."/>
            <person name="Liu B."/>
            <person name="Miranda-Saavedra D."/>
            <person name="O'Leary S."/>
            <person name="Ortiz-Castellanos L."/>
            <person name="Poulter R."/>
            <person name="Rodriguez-Romero J."/>
            <person name="Ruiz-Herrera J."/>
            <person name="Shen Y.-Q."/>
            <person name="Zeng Q."/>
            <person name="Galagan J."/>
            <person name="Birren B.W."/>
            <person name="Cuomo C.A."/>
            <person name="Wickes B.L."/>
        </authorList>
    </citation>
    <scope>NUCLEOTIDE SEQUENCE [LARGE SCALE GENOMIC DNA]</scope>
    <source>
        <strain evidence="2">RA 99-880 / ATCC MYA-4621 / FGSC 9543 / NRRL 43880</strain>
    </source>
</reference>